<sequence length="93" mass="10345">MAIETSYLTKNEVARYGVTKNAALNLILTTEVIMKRWMLASFTLLWSFVSLAETDLSEFAKKYLSLWTATQSPNAIQNDLALRPSVATPFGGL</sequence>
<accession>A0A075NYM8</accession>
<keyword evidence="2" id="KW-1185">Reference proteome</keyword>
<dbReference type="Proteomes" id="UP000056090">
    <property type="component" value="Chromosome"/>
</dbReference>
<reference evidence="1 2" key="1">
    <citation type="submission" date="2014-06" db="EMBL/GenBank/DDBJ databases">
        <title>Genomes of Alteromonas australica, a world apart.</title>
        <authorList>
            <person name="Gonzaga A."/>
            <person name="Lopez-Perez M."/>
            <person name="Rodriguez-Valera F."/>
        </authorList>
    </citation>
    <scope>NUCLEOTIDE SEQUENCE [LARGE SCALE GENOMIC DNA]</scope>
    <source>
        <strain evidence="1 2">H 17</strain>
    </source>
</reference>
<gene>
    <name evidence="1" type="ORF">EP13_02740</name>
</gene>
<dbReference type="KEGG" id="aal:EP13_02740"/>
<dbReference type="EMBL" id="CP008849">
    <property type="protein sequence ID" value="AIF97695.1"/>
    <property type="molecule type" value="Genomic_DNA"/>
</dbReference>
<organism evidence="1 2">
    <name type="scientific">Alteromonas australica</name>
    <dbReference type="NCBI Taxonomy" id="589873"/>
    <lineage>
        <taxon>Bacteria</taxon>
        <taxon>Pseudomonadati</taxon>
        <taxon>Pseudomonadota</taxon>
        <taxon>Gammaproteobacteria</taxon>
        <taxon>Alteromonadales</taxon>
        <taxon>Alteromonadaceae</taxon>
        <taxon>Alteromonas/Salinimonas group</taxon>
        <taxon>Alteromonas</taxon>
    </lineage>
</organism>
<evidence type="ECO:0000313" key="2">
    <source>
        <dbReference type="Proteomes" id="UP000056090"/>
    </source>
</evidence>
<name>A0A075NYM8_9ALTE</name>
<dbReference type="AlphaFoldDB" id="A0A075NYM8"/>
<proteinExistence type="predicted"/>
<evidence type="ECO:0000313" key="1">
    <source>
        <dbReference type="EMBL" id="AIF97695.1"/>
    </source>
</evidence>
<protein>
    <submittedName>
        <fullName evidence="1">Uncharacterized protein</fullName>
    </submittedName>
</protein>